<dbReference type="GO" id="GO:0005665">
    <property type="term" value="C:RNA polymerase II, core complex"/>
    <property type="evidence" value="ECO:0007669"/>
    <property type="project" value="TreeGrafter"/>
</dbReference>
<evidence type="ECO:0000313" key="8">
    <source>
        <dbReference type="EMBL" id="CBY21019.1"/>
    </source>
</evidence>
<keyword evidence="6" id="KW-0804">Transcription</keyword>
<dbReference type="AlphaFoldDB" id="E4WV66"/>
<dbReference type="GO" id="GO:0003677">
    <property type="term" value="F:DNA binding"/>
    <property type="evidence" value="ECO:0007669"/>
    <property type="project" value="InterPro"/>
</dbReference>
<dbReference type="InterPro" id="IPR042102">
    <property type="entry name" value="RNA_pol_Rpb1_3_sf"/>
</dbReference>
<evidence type="ECO:0000313" key="9">
    <source>
        <dbReference type="Proteomes" id="UP000001307"/>
    </source>
</evidence>
<dbReference type="PANTHER" id="PTHR19376:SF37">
    <property type="entry name" value="DNA-DIRECTED RNA POLYMERASE II SUBUNIT RPB1"/>
    <property type="match status" value="1"/>
</dbReference>
<accession>E4WV66</accession>
<dbReference type="EMBL" id="FN653017">
    <property type="protein sequence ID" value="CBY21019.1"/>
    <property type="molecule type" value="Genomic_DNA"/>
</dbReference>
<name>E4WV66_OIKDI</name>
<evidence type="ECO:0000256" key="2">
    <source>
        <dbReference type="ARBA" id="ARBA00012418"/>
    </source>
</evidence>
<reference evidence="8" key="1">
    <citation type="journal article" date="2010" name="Science">
        <title>Plasticity of animal genome architecture unmasked by rapid evolution of a pelagic tunicate.</title>
        <authorList>
            <person name="Denoeud F."/>
            <person name="Henriet S."/>
            <person name="Mungpakdee S."/>
            <person name="Aury J.M."/>
            <person name="Da Silva C."/>
            <person name="Brinkmann H."/>
            <person name="Mikhaleva J."/>
            <person name="Olsen L.C."/>
            <person name="Jubin C."/>
            <person name="Canestro C."/>
            <person name="Bouquet J.M."/>
            <person name="Danks G."/>
            <person name="Poulain J."/>
            <person name="Campsteijn C."/>
            <person name="Adamski M."/>
            <person name="Cross I."/>
            <person name="Yadetie F."/>
            <person name="Muffato M."/>
            <person name="Louis A."/>
            <person name="Butcher S."/>
            <person name="Tsagkogeorga G."/>
            <person name="Konrad A."/>
            <person name="Singh S."/>
            <person name="Jensen M.F."/>
            <person name="Cong E.H."/>
            <person name="Eikeseth-Otteraa H."/>
            <person name="Noel B."/>
            <person name="Anthouard V."/>
            <person name="Porcel B.M."/>
            <person name="Kachouri-Lafond R."/>
            <person name="Nishino A."/>
            <person name="Ugolini M."/>
            <person name="Chourrout P."/>
            <person name="Nishida H."/>
            <person name="Aasland R."/>
            <person name="Huzurbazar S."/>
            <person name="Westhof E."/>
            <person name="Delsuc F."/>
            <person name="Lehrach H."/>
            <person name="Reinhardt R."/>
            <person name="Weissenbach J."/>
            <person name="Roy S.W."/>
            <person name="Artiguenave F."/>
            <person name="Postlethwait J.H."/>
            <person name="Manak J.R."/>
            <person name="Thompson E.M."/>
            <person name="Jaillon O."/>
            <person name="Du Pasquier L."/>
            <person name="Boudinot P."/>
            <person name="Liberles D.A."/>
            <person name="Volff J.N."/>
            <person name="Philippe H."/>
            <person name="Lenhard B."/>
            <person name="Roest Crollius H."/>
            <person name="Wincker P."/>
            <person name="Chourrout D."/>
        </authorList>
    </citation>
    <scope>NUCLEOTIDE SEQUENCE [LARGE SCALE GENOMIC DNA]</scope>
</reference>
<dbReference type="InterPro" id="IPR007066">
    <property type="entry name" value="RNA_pol_Rpb1_3"/>
</dbReference>
<dbReference type="EC" id="2.7.7.6" evidence="2"/>
<keyword evidence="9" id="KW-1185">Reference proteome</keyword>
<sequence length="212" mass="24260">MNLHVPQSMETRAEILQLALVPRLVVTPQSNRPVMGIVQDTLTAVRKMTKRDAFIEKSDFMNLVLFKTMWDGRVPIPAILKPRPLWTGKQLFTMMVPEGVNFGDTLKFVNQRLRCSTSLNRLTTISWYQLPETLYDPPSKIRLIESSTTLEIRLDHALRNLCRSSTVSKSWSTLVQKVQRLISPRLLPLSGNRTSLENVFHSVSNIELFLIS</sequence>
<dbReference type="GO" id="GO:0003899">
    <property type="term" value="F:DNA-directed RNA polymerase activity"/>
    <property type="evidence" value="ECO:0007669"/>
    <property type="project" value="UniProtKB-EC"/>
</dbReference>
<dbReference type="InParanoid" id="E4WV66"/>
<evidence type="ECO:0000259" key="7">
    <source>
        <dbReference type="Pfam" id="PF04983"/>
    </source>
</evidence>
<dbReference type="Gene3D" id="1.10.274.100">
    <property type="entry name" value="RNA polymerase Rpb1, domain 3"/>
    <property type="match status" value="1"/>
</dbReference>
<evidence type="ECO:0000256" key="3">
    <source>
        <dbReference type="ARBA" id="ARBA00022478"/>
    </source>
</evidence>
<gene>
    <name evidence="8" type="ORF">GSOID_T00008769001</name>
</gene>
<dbReference type="SUPFAM" id="SSF64484">
    <property type="entry name" value="beta and beta-prime subunits of DNA dependent RNA-polymerase"/>
    <property type="match status" value="1"/>
</dbReference>
<evidence type="ECO:0000256" key="1">
    <source>
        <dbReference type="ARBA" id="ARBA00006460"/>
    </source>
</evidence>
<dbReference type="InterPro" id="IPR045867">
    <property type="entry name" value="DNA-dir_RpoC_beta_prime"/>
</dbReference>
<comment type="similarity">
    <text evidence="1">Belongs to the RNA polymerase beta' chain family.</text>
</comment>
<dbReference type="Pfam" id="PF04983">
    <property type="entry name" value="RNA_pol_Rpb1_3"/>
    <property type="match status" value="1"/>
</dbReference>
<proteinExistence type="inferred from homology"/>
<keyword evidence="5" id="KW-0548">Nucleotidyltransferase</keyword>
<dbReference type="GO" id="GO:0006351">
    <property type="term" value="P:DNA-templated transcription"/>
    <property type="evidence" value="ECO:0007669"/>
    <property type="project" value="InterPro"/>
</dbReference>
<evidence type="ECO:0000256" key="6">
    <source>
        <dbReference type="ARBA" id="ARBA00023163"/>
    </source>
</evidence>
<keyword evidence="3" id="KW-0240">DNA-directed RNA polymerase</keyword>
<dbReference type="Proteomes" id="UP000001307">
    <property type="component" value="Unassembled WGS sequence"/>
</dbReference>
<feature type="domain" description="RNA polymerase Rpb1" evidence="7">
    <location>
        <begin position="25"/>
        <end position="104"/>
    </location>
</feature>
<protein>
    <recommendedName>
        <fullName evidence="2">DNA-directed RNA polymerase</fullName>
        <ecNumber evidence="2">2.7.7.6</ecNumber>
    </recommendedName>
</protein>
<organism evidence="8">
    <name type="scientific">Oikopleura dioica</name>
    <name type="common">Tunicate</name>
    <dbReference type="NCBI Taxonomy" id="34765"/>
    <lineage>
        <taxon>Eukaryota</taxon>
        <taxon>Metazoa</taxon>
        <taxon>Chordata</taxon>
        <taxon>Tunicata</taxon>
        <taxon>Appendicularia</taxon>
        <taxon>Copelata</taxon>
        <taxon>Oikopleuridae</taxon>
        <taxon>Oikopleura</taxon>
    </lineage>
</organism>
<keyword evidence="4" id="KW-0808">Transferase</keyword>
<dbReference type="OrthoDB" id="270392at2759"/>
<evidence type="ECO:0000256" key="5">
    <source>
        <dbReference type="ARBA" id="ARBA00022695"/>
    </source>
</evidence>
<dbReference type="PANTHER" id="PTHR19376">
    <property type="entry name" value="DNA-DIRECTED RNA POLYMERASE"/>
    <property type="match status" value="1"/>
</dbReference>
<evidence type="ECO:0000256" key="4">
    <source>
        <dbReference type="ARBA" id="ARBA00022679"/>
    </source>
</evidence>